<evidence type="ECO:0000256" key="4">
    <source>
        <dbReference type="ARBA" id="ARBA00023163"/>
    </source>
</evidence>
<dbReference type="EMBL" id="AMZH03016006">
    <property type="protein sequence ID" value="RRT45180.1"/>
    <property type="molecule type" value="Genomic_DNA"/>
</dbReference>
<dbReference type="PANTHER" id="PTHR45654:SF5">
    <property type="entry name" value="HOMEOBOX-LEUCINE ZIPPER PROTEIN ANTHOCYANINLESS 2-RELATED"/>
    <property type="match status" value="1"/>
</dbReference>
<dbReference type="SUPFAM" id="SSF55961">
    <property type="entry name" value="Bet v1-like"/>
    <property type="match status" value="2"/>
</dbReference>
<dbReference type="InterPro" id="IPR057993">
    <property type="entry name" value="HD-Zip_IV_C"/>
</dbReference>
<dbReference type="GO" id="GO:0003677">
    <property type="term" value="F:DNA binding"/>
    <property type="evidence" value="ECO:0007669"/>
    <property type="project" value="UniProtKB-KW"/>
</dbReference>
<reference evidence="7 8" key="1">
    <citation type="journal article" date="2014" name="Agronomy (Basel)">
        <title>A Draft Genome Sequence for Ensete ventricosum, the Drought-Tolerant Tree Against Hunger.</title>
        <authorList>
            <person name="Harrison J."/>
            <person name="Moore K.A."/>
            <person name="Paszkiewicz K."/>
            <person name="Jones T."/>
            <person name="Grant M."/>
            <person name="Ambacheew D."/>
            <person name="Muzemil S."/>
            <person name="Studholme D.J."/>
        </authorList>
    </citation>
    <scope>NUCLEOTIDE SEQUENCE [LARGE SCALE GENOMIC DNA]</scope>
</reference>
<accession>A0A426Y0M5</accession>
<evidence type="ECO:0000256" key="1">
    <source>
        <dbReference type="ARBA" id="ARBA00023015"/>
    </source>
</evidence>
<name>A0A426Y0M5_ENSVE</name>
<dbReference type="PANTHER" id="PTHR45654">
    <property type="entry name" value="HOMEOBOX-LEUCINE ZIPPER PROTEIN MERISTEM L1"/>
    <property type="match status" value="1"/>
</dbReference>
<protein>
    <recommendedName>
        <fullName evidence="6">START domain-containing protein</fullName>
    </recommendedName>
</protein>
<keyword evidence="2" id="KW-0238">DNA-binding</keyword>
<gene>
    <name evidence="7" type="ORF">B296_00041967</name>
</gene>
<evidence type="ECO:0000256" key="3">
    <source>
        <dbReference type="ARBA" id="ARBA00023155"/>
    </source>
</evidence>
<dbReference type="GO" id="GO:0008289">
    <property type="term" value="F:lipid binding"/>
    <property type="evidence" value="ECO:0007669"/>
    <property type="project" value="InterPro"/>
</dbReference>
<dbReference type="InterPro" id="IPR023393">
    <property type="entry name" value="START-like_dom_sf"/>
</dbReference>
<organism evidence="7 8">
    <name type="scientific">Ensete ventricosum</name>
    <name type="common">Abyssinian banana</name>
    <name type="synonym">Musa ensete</name>
    <dbReference type="NCBI Taxonomy" id="4639"/>
    <lineage>
        <taxon>Eukaryota</taxon>
        <taxon>Viridiplantae</taxon>
        <taxon>Streptophyta</taxon>
        <taxon>Embryophyta</taxon>
        <taxon>Tracheophyta</taxon>
        <taxon>Spermatophyta</taxon>
        <taxon>Magnoliopsida</taxon>
        <taxon>Liliopsida</taxon>
        <taxon>Zingiberales</taxon>
        <taxon>Musaceae</taxon>
        <taxon>Ensete</taxon>
    </lineage>
</organism>
<evidence type="ECO:0000313" key="7">
    <source>
        <dbReference type="EMBL" id="RRT45180.1"/>
    </source>
</evidence>
<keyword evidence="3" id="KW-0371">Homeobox</keyword>
<proteinExistence type="predicted"/>
<dbReference type="Gene3D" id="3.30.530.20">
    <property type="match status" value="1"/>
</dbReference>
<evidence type="ECO:0000259" key="6">
    <source>
        <dbReference type="PROSITE" id="PS50848"/>
    </source>
</evidence>
<dbReference type="Pfam" id="PF01852">
    <property type="entry name" value="START"/>
    <property type="match status" value="1"/>
</dbReference>
<keyword evidence="4" id="KW-0804">Transcription</keyword>
<dbReference type="SMART" id="SM00234">
    <property type="entry name" value="START"/>
    <property type="match status" value="1"/>
</dbReference>
<sequence length="349" mass="38877">MYHRKSHDDGSNIRWRGWNQRRRSSACEPKSLTLTSLMDSDTKEPLFSDLKVLHLVQMHAELQVLSPLVAVREVYFLRFCKQHAEGVWAVVDVSVDSIRESLSSASCRRLPSGCVVQDMPSGYSKVTWVEHAEYEEGQVHQLYRPLLRSGLAFGAGRWVATLQRQCEGLAILMSSAITARDETGNGSFIPSLMRNWIHSFILTDGLFDSIWIETITASGRRSMLKLAQRMTNAFCAGVCASSAQDWSKLATDNVGEEVRVMTRMSVNEPGEPAGVVLSAATSVWIPVPPKRLFDFLREASFRSKWDILSNGGPMYEMAHIAKGQDAGNAVSLLRASVRYTPPLPLPPHP</sequence>
<keyword evidence="5" id="KW-0539">Nucleus</keyword>
<dbReference type="InterPro" id="IPR042160">
    <property type="entry name" value="HD-Zip_IV"/>
</dbReference>
<keyword evidence="1" id="KW-0805">Transcription regulation</keyword>
<evidence type="ECO:0000256" key="2">
    <source>
        <dbReference type="ARBA" id="ARBA00023125"/>
    </source>
</evidence>
<dbReference type="AlphaFoldDB" id="A0A426Y0M5"/>
<feature type="domain" description="START" evidence="6">
    <location>
        <begin position="1"/>
        <end position="171"/>
    </location>
</feature>
<dbReference type="PROSITE" id="PS50848">
    <property type="entry name" value="START"/>
    <property type="match status" value="1"/>
</dbReference>
<evidence type="ECO:0000313" key="8">
    <source>
        <dbReference type="Proteomes" id="UP000287651"/>
    </source>
</evidence>
<dbReference type="InterPro" id="IPR002913">
    <property type="entry name" value="START_lipid-bd_dom"/>
</dbReference>
<dbReference type="Proteomes" id="UP000287651">
    <property type="component" value="Unassembled WGS sequence"/>
</dbReference>
<comment type="caution">
    <text evidence="7">The sequence shown here is derived from an EMBL/GenBank/DDBJ whole genome shotgun (WGS) entry which is preliminary data.</text>
</comment>
<evidence type="ECO:0000256" key="5">
    <source>
        <dbReference type="ARBA" id="ARBA00023242"/>
    </source>
</evidence>
<dbReference type="Pfam" id="PF25797">
    <property type="entry name" value="PDF2_C"/>
    <property type="match status" value="1"/>
</dbReference>